<dbReference type="PaxDb" id="44689-DDB0169278"/>
<dbReference type="dictyBase" id="DDB_G0277573"/>
<reference evidence="2 3" key="1">
    <citation type="journal article" date="2005" name="Nature">
        <title>The genome of the social amoeba Dictyostelium discoideum.</title>
        <authorList>
            <consortium name="The Dictyostelium discoideum Sequencing Consortium"/>
            <person name="Eichinger L."/>
            <person name="Pachebat J.A."/>
            <person name="Glockner G."/>
            <person name="Rajandream M.A."/>
            <person name="Sucgang R."/>
            <person name="Berriman M."/>
            <person name="Song J."/>
            <person name="Olsen R."/>
            <person name="Szafranski K."/>
            <person name="Xu Q."/>
            <person name="Tunggal B."/>
            <person name="Kummerfeld S."/>
            <person name="Madera M."/>
            <person name="Konfortov B.A."/>
            <person name="Rivero F."/>
            <person name="Bankier A.T."/>
            <person name="Lehmann R."/>
            <person name="Hamlin N."/>
            <person name="Davies R."/>
            <person name="Gaudet P."/>
            <person name="Fey P."/>
            <person name="Pilcher K."/>
            <person name="Chen G."/>
            <person name="Saunders D."/>
            <person name="Sodergren E."/>
            <person name="Davis P."/>
            <person name="Kerhornou A."/>
            <person name="Nie X."/>
            <person name="Hall N."/>
            <person name="Anjard C."/>
            <person name="Hemphill L."/>
            <person name="Bason N."/>
            <person name="Farbrother P."/>
            <person name="Desany B."/>
            <person name="Just E."/>
            <person name="Morio T."/>
            <person name="Rost R."/>
            <person name="Churcher C."/>
            <person name="Cooper J."/>
            <person name="Haydock S."/>
            <person name="van Driessche N."/>
            <person name="Cronin A."/>
            <person name="Goodhead I."/>
            <person name="Muzny D."/>
            <person name="Mourier T."/>
            <person name="Pain A."/>
            <person name="Lu M."/>
            <person name="Harper D."/>
            <person name="Lindsay R."/>
            <person name="Hauser H."/>
            <person name="James K."/>
            <person name="Quiles M."/>
            <person name="Madan Babu M."/>
            <person name="Saito T."/>
            <person name="Buchrieser C."/>
            <person name="Wardroper A."/>
            <person name="Felder M."/>
            <person name="Thangavelu M."/>
            <person name="Johnson D."/>
            <person name="Knights A."/>
            <person name="Loulseged H."/>
            <person name="Mungall K."/>
            <person name="Oliver K."/>
            <person name="Price C."/>
            <person name="Quail M.A."/>
            <person name="Urushihara H."/>
            <person name="Hernandez J."/>
            <person name="Rabbinowitsch E."/>
            <person name="Steffen D."/>
            <person name="Sanders M."/>
            <person name="Ma J."/>
            <person name="Kohara Y."/>
            <person name="Sharp S."/>
            <person name="Simmonds M."/>
            <person name="Spiegler S."/>
            <person name="Tivey A."/>
            <person name="Sugano S."/>
            <person name="White B."/>
            <person name="Walker D."/>
            <person name="Woodward J."/>
            <person name="Winckler T."/>
            <person name="Tanaka Y."/>
            <person name="Shaulsky G."/>
            <person name="Schleicher M."/>
            <person name="Weinstock G."/>
            <person name="Rosenthal A."/>
            <person name="Cox E.C."/>
            <person name="Chisholm R.L."/>
            <person name="Gibbs R."/>
            <person name="Loomis W.F."/>
            <person name="Platzer M."/>
            <person name="Kay R.R."/>
            <person name="Williams J."/>
            <person name="Dear P.H."/>
            <person name="Noegel A.A."/>
            <person name="Barrell B."/>
            <person name="Kuspa A."/>
        </authorList>
    </citation>
    <scope>NUCLEOTIDE SEQUENCE [LARGE SCALE GENOMIC DNA]</scope>
    <source>
        <strain evidence="2 3">AX4</strain>
    </source>
</reference>
<dbReference type="InterPro" id="IPR011990">
    <property type="entry name" value="TPR-like_helical_dom_sf"/>
</dbReference>
<feature type="region of interest" description="Disordered" evidence="1">
    <location>
        <begin position="285"/>
        <end position="338"/>
    </location>
</feature>
<dbReference type="FunCoup" id="Q86JE7">
    <property type="interactions" value="10"/>
</dbReference>
<dbReference type="SMART" id="SM00671">
    <property type="entry name" value="SEL1"/>
    <property type="match status" value="3"/>
</dbReference>
<protein>
    <submittedName>
        <fullName evidence="2">Uncharacterized protein</fullName>
    </submittedName>
</protein>
<proteinExistence type="predicted"/>
<dbReference type="PANTHER" id="PTHR43628:SF1">
    <property type="entry name" value="CHITIN SYNTHASE REGULATORY FACTOR 2-RELATED"/>
    <property type="match status" value="1"/>
</dbReference>
<accession>Q86JE7</accession>
<dbReference type="Pfam" id="PF08238">
    <property type="entry name" value="Sel1"/>
    <property type="match status" value="3"/>
</dbReference>
<dbReference type="InterPro" id="IPR052945">
    <property type="entry name" value="Mitotic_Regulator"/>
</dbReference>
<dbReference type="GO" id="GO:0036503">
    <property type="term" value="P:ERAD pathway"/>
    <property type="evidence" value="ECO:0000318"/>
    <property type="project" value="GO_Central"/>
</dbReference>
<dbReference type="InterPro" id="IPR006597">
    <property type="entry name" value="Sel1-like"/>
</dbReference>
<organism evidence="2 3">
    <name type="scientific">Dictyostelium discoideum</name>
    <name type="common">Social amoeba</name>
    <dbReference type="NCBI Taxonomy" id="44689"/>
    <lineage>
        <taxon>Eukaryota</taxon>
        <taxon>Amoebozoa</taxon>
        <taxon>Evosea</taxon>
        <taxon>Eumycetozoa</taxon>
        <taxon>Dictyostelia</taxon>
        <taxon>Dictyosteliales</taxon>
        <taxon>Dictyosteliaceae</taxon>
        <taxon>Dictyostelium</taxon>
    </lineage>
</organism>
<dbReference type="PhylomeDB" id="Q86JE7"/>
<gene>
    <name evidence="2" type="ORF">DDB_G0277573</name>
</gene>
<evidence type="ECO:0000313" key="3">
    <source>
        <dbReference type="Proteomes" id="UP000002195"/>
    </source>
</evidence>
<dbReference type="GO" id="GO:0005789">
    <property type="term" value="C:endoplasmic reticulum membrane"/>
    <property type="evidence" value="ECO:0000318"/>
    <property type="project" value="GO_Central"/>
</dbReference>
<dbReference type="InParanoid" id="Q86JE7"/>
<dbReference type="OMA" id="WNNDIEN"/>
<dbReference type="Proteomes" id="UP000002195">
    <property type="component" value="Unassembled WGS sequence"/>
</dbReference>
<comment type="caution">
    <text evidence="2">The sequence shown here is derived from an EMBL/GenBank/DDBJ whole genome shotgun (WGS) entry which is preliminary data.</text>
</comment>
<dbReference type="STRING" id="44689.Q86JE7"/>
<dbReference type="SUPFAM" id="SSF81901">
    <property type="entry name" value="HCP-like"/>
    <property type="match status" value="1"/>
</dbReference>
<evidence type="ECO:0000256" key="1">
    <source>
        <dbReference type="SAM" id="MobiDB-lite"/>
    </source>
</evidence>
<dbReference type="VEuPathDB" id="AmoebaDB:DDB_G0277573"/>
<feature type="compositionally biased region" description="Basic and acidic residues" evidence="1">
    <location>
        <begin position="312"/>
        <end position="332"/>
    </location>
</feature>
<dbReference type="AlphaFoldDB" id="Q86JE7"/>
<dbReference type="RefSeq" id="XP_642585.1">
    <property type="nucleotide sequence ID" value="XM_637493.1"/>
</dbReference>
<dbReference type="PANTHER" id="PTHR43628">
    <property type="entry name" value="ACTIVATOR OF C KINASE PROTEIN 1-RELATED"/>
    <property type="match status" value="1"/>
</dbReference>
<sequence length="338" mass="38229">MQLVDWLSSHAKVEDINKERFGLELKNDQEIKEWNNDIENRYKKNQGDLNAKALDACSKRLGIPSSYINNRVLCEAINYFISEGDTDKADILFAKAIGNGSAEAIYLLSLLHTQSNGNIEESLDLYEQVSSLPPFITLSDGVTTIPNARVTDSLYLTASFYFNGIGKERDLPKAIEFYNKGIELKNEKCIRDLGLLYIEGVGVEKDIEKGLDLLKSASELGDPVSKFNYGMLLFNDSPIEGFKYMQEAADLGVEEAQNKVKFYKPTIEKILLQPNIEEELLENQKRNNKNNKNNNNNNNKNNNNKNKNKSSSNKESETPKNIIEKPKNKIIDDCDNVD</sequence>
<dbReference type="SMR" id="Q86JE7"/>
<dbReference type="HOGENOM" id="CLU_822378_0_0_1"/>
<dbReference type="Gene3D" id="1.25.40.10">
    <property type="entry name" value="Tetratricopeptide repeat domain"/>
    <property type="match status" value="1"/>
</dbReference>
<feature type="compositionally biased region" description="Low complexity" evidence="1">
    <location>
        <begin position="290"/>
        <end position="311"/>
    </location>
</feature>
<dbReference type="KEGG" id="ddi:DDB_G0277573"/>
<evidence type="ECO:0000313" key="2">
    <source>
        <dbReference type="EMBL" id="EAL68658.1"/>
    </source>
</evidence>
<dbReference type="GeneID" id="8621093"/>
<dbReference type="EMBL" id="AAFI02000020">
    <property type="protein sequence ID" value="EAL68658.1"/>
    <property type="molecule type" value="Genomic_DNA"/>
</dbReference>
<name>Q86JE7_DICDI</name>
<keyword evidence="3" id="KW-1185">Reference proteome</keyword>
<accession>Q54ZG6</accession>